<keyword evidence="1" id="KW-0812">Transmembrane</keyword>
<dbReference type="Proteomes" id="UP000007721">
    <property type="component" value="Chromosome"/>
</dbReference>
<dbReference type="Gene3D" id="2.60.40.10">
    <property type="entry name" value="Immunoglobulins"/>
    <property type="match status" value="5"/>
</dbReference>
<dbReference type="Gene3D" id="2.130.10.10">
    <property type="entry name" value="YVTN repeat-like/Quinoprotein amine dehydrogenase"/>
    <property type="match status" value="1"/>
</dbReference>
<dbReference type="InterPro" id="IPR051200">
    <property type="entry name" value="Host-pathogen_enzymatic-act"/>
</dbReference>
<feature type="domain" description="CARDB" evidence="2">
    <location>
        <begin position="491"/>
        <end position="596"/>
    </location>
</feature>
<dbReference type="AlphaFoldDB" id="B9M745"/>
<dbReference type="eggNOG" id="COG1572">
    <property type="taxonomic scope" value="Bacteria"/>
</dbReference>
<keyword evidence="1" id="KW-1133">Transmembrane helix</keyword>
<dbReference type="RefSeq" id="WP_012648792.1">
    <property type="nucleotide sequence ID" value="NC_011979.1"/>
</dbReference>
<organism evidence="3 4">
    <name type="scientific">Geotalea daltonii (strain DSM 22248 / JCM 15807 / FRC-32)</name>
    <name type="common">Geobacter daltonii</name>
    <dbReference type="NCBI Taxonomy" id="316067"/>
    <lineage>
        <taxon>Bacteria</taxon>
        <taxon>Pseudomonadati</taxon>
        <taxon>Thermodesulfobacteriota</taxon>
        <taxon>Desulfuromonadia</taxon>
        <taxon>Geobacterales</taxon>
        <taxon>Geobacteraceae</taxon>
        <taxon>Geotalea</taxon>
    </lineage>
</organism>
<dbReference type="KEGG" id="geo:Geob_3728"/>
<dbReference type="InterPro" id="IPR011635">
    <property type="entry name" value="CARDB"/>
</dbReference>
<feature type="domain" description="CARDB" evidence="2">
    <location>
        <begin position="849"/>
        <end position="961"/>
    </location>
</feature>
<accession>B9M745</accession>
<feature type="domain" description="CARDB" evidence="2">
    <location>
        <begin position="376"/>
        <end position="480"/>
    </location>
</feature>
<dbReference type="InterPro" id="IPR013783">
    <property type="entry name" value="Ig-like_fold"/>
</dbReference>
<protein>
    <submittedName>
        <fullName evidence="3">CARDB domain repeat protein</fullName>
    </submittedName>
</protein>
<dbReference type="PANTHER" id="PTHR47197">
    <property type="entry name" value="PROTEIN NIRF"/>
    <property type="match status" value="1"/>
</dbReference>
<sequence length="969" mass="102092">MDCLKKLDRVMRQTITAVMFMGLVVGIAGISVTAQASTITPVKWDNKEDWEKATRLNIDTTTSPGDVMIGVTKDFVTSATITCVTLNNKIYTTGVDRTSIAVIDARSNTLMPNISLPGRAAGVVYNSQSNKLYVGQYNDNKVLVIDVTTDTITHTLTVGNGAYAAVYNPKSNKAYIANTADQTVTILDGVSDSALITVPVAAGATTASFNAVDNKVYLTSKSNQYMTVIDGVTDQVIKDVEIDPPLNLLGGQAPGNIGLRVDAPVMGINNANAIHLSWNYATPGANQKIQFQIRTAPDVLSLDGATYKGPDGSADTWYDVSTSGSETTTETDGSVTTSVPLNVSFTPAAEIQVKLSSDGLSTPVLHSVMLGYESYADLAITRVTGPATGTIESTIDISYEVKNQGAGAADSSKVGFYLTRDGVDYPLGERTVPSLGPGMSDSTSTTVTIPSIQTGEYYIKACADYTNLVPETDENNNCTTGNVIRISSIEPDLVVTGVTATASGGKLSYSVTIKNQGIKTAGANSIGIYLSTDQLITKEDTLNSAYYYPSGIPGGSSVTLTSWSYIPINMTGTYYVGAIVDNDNIVPESAENNNSRAGNQVTITNDLVVVAGSVSGSVANGMLTCSLKVQNLGNGNASVNYAGIYLSQDEVITNGADTWVAMAYYNGAIRGGDIVTITGSNYLPPNMTGTYYVGAIADYDNRIPEWNPPVDAESNNSRVGNQVTITNDLVVVADSVSGSVANGMLTCSLKVQNLGNGNASVNYAGIYLSQDEVITNGADTWVAMAYYNGAIRGGDIVTITGSNYLPPNMTGTYYVGAIADYDNRIPEWNPPVDAESNNSRVGNQVTITNDLVVVADSVSGSVANGMLTCSLKVQNLGNGNASVNYAGIYLSQDEVITNGADTWVAMAYYNGAIRGGDIVTITGSNYLPPNMTGTYYVGAIADYDNRIPEWNPPVDAESNNSRVGNAIIL</sequence>
<keyword evidence="4" id="KW-1185">Reference proteome</keyword>
<dbReference type="Pfam" id="PF07705">
    <property type="entry name" value="CARDB"/>
    <property type="match status" value="5"/>
</dbReference>
<evidence type="ECO:0000256" key="1">
    <source>
        <dbReference type="SAM" id="Phobius"/>
    </source>
</evidence>
<evidence type="ECO:0000313" key="3">
    <source>
        <dbReference type="EMBL" id="ACM22066.1"/>
    </source>
</evidence>
<feature type="domain" description="CARDB" evidence="2">
    <location>
        <begin position="605"/>
        <end position="717"/>
    </location>
</feature>
<dbReference type="eggNOG" id="COG3391">
    <property type="taxonomic scope" value="Bacteria"/>
</dbReference>
<dbReference type="STRING" id="316067.Geob_3728"/>
<dbReference type="PANTHER" id="PTHR47197:SF3">
    <property type="entry name" value="DIHYDRO-HEME D1 DEHYDROGENASE"/>
    <property type="match status" value="1"/>
</dbReference>
<dbReference type="SUPFAM" id="SSF50974">
    <property type="entry name" value="Nitrous oxide reductase, N-terminal domain"/>
    <property type="match status" value="1"/>
</dbReference>
<feature type="domain" description="CARDB" evidence="2">
    <location>
        <begin position="727"/>
        <end position="839"/>
    </location>
</feature>
<evidence type="ECO:0000259" key="2">
    <source>
        <dbReference type="Pfam" id="PF07705"/>
    </source>
</evidence>
<proteinExistence type="predicted"/>
<name>B9M745_GEODF</name>
<gene>
    <name evidence="3" type="ordered locus">Geob_3728</name>
</gene>
<dbReference type="InterPro" id="IPR011045">
    <property type="entry name" value="N2O_reductase_N"/>
</dbReference>
<dbReference type="EMBL" id="CP001390">
    <property type="protein sequence ID" value="ACM22066.1"/>
    <property type="molecule type" value="Genomic_DNA"/>
</dbReference>
<dbReference type="InterPro" id="IPR015943">
    <property type="entry name" value="WD40/YVTN_repeat-like_dom_sf"/>
</dbReference>
<evidence type="ECO:0000313" key="4">
    <source>
        <dbReference type="Proteomes" id="UP000007721"/>
    </source>
</evidence>
<dbReference type="OrthoDB" id="5395460at2"/>
<keyword evidence="1" id="KW-0472">Membrane</keyword>
<dbReference type="HOGENOM" id="CLU_309218_0_0_7"/>
<reference evidence="3 4" key="1">
    <citation type="submission" date="2009-01" db="EMBL/GenBank/DDBJ databases">
        <title>Complete sequence of Geobacter sp. FRC-32.</title>
        <authorList>
            <consortium name="US DOE Joint Genome Institute"/>
            <person name="Lucas S."/>
            <person name="Copeland A."/>
            <person name="Lapidus A."/>
            <person name="Glavina del Rio T."/>
            <person name="Dalin E."/>
            <person name="Tice H."/>
            <person name="Bruce D."/>
            <person name="Goodwin L."/>
            <person name="Pitluck S."/>
            <person name="Saunders E."/>
            <person name="Brettin T."/>
            <person name="Detter J.C."/>
            <person name="Han C."/>
            <person name="Larimer F."/>
            <person name="Land M."/>
            <person name="Hauser L."/>
            <person name="Kyrpides N."/>
            <person name="Ovchinnikova G."/>
            <person name="Kostka J."/>
            <person name="Richardson P."/>
        </authorList>
    </citation>
    <scope>NUCLEOTIDE SEQUENCE [LARGE SCALE GENOMIC DNA]</scope>
    <source>
        <strain evidence="4">DSM 22248 / JCM 15807 / FRC-32</strain>
    </source>
</reference>
<feature type="transmembrane region" description="Helical" evidence="1">
    <location>
        <begin position="15"/>
        <end position="34"/>
    </location>
</feature>